<dbReference type="GO" id="GO:0016209">
    <property type="term" value="F:antioxidant activity"/>
    <property type="evidence" value="ECO:0007669"/>
    <property type="project" value="InterPro"/>
</dbReference>
<proteinExistence type="predicted"/>
<evidence type="ECO:0000259" key="1">
    <source>
        <dbReference type="PROSITE" id="PS51352"/>
    </source>
</evidence>
<dbReference type="RefSeq" id="WP_027887103.1">
    <property type="nucleotide sequence ID" value="NZ_JBHSXZ010000069.1"/>
</dbReference>
<dbReference type="Gene3D" id="3.40.30.10">
    <property type="entry name" value="Glutaredoxin"/>
    <property type="match status" value="1"/>
</dbReference>
<dbReference type="OrthoDB" id="9809746at2"/>
<gene>
    <name evidence="2" type="ORF">Mcate_02658</name>
</gene>
<dbReference type="GO" id="GO:0016491">
    <property type="term" value="F:oxidoreductase activity"/>
    <property type="evidence" value="ECO:0007669"/>
    <property type="project" value="InterPro"/>
</dbReference>
<dbReference type="AlphaFoldDB" id="A0A399DX45"/>
<protein>
    <submittedName>
        <fullName evidence="2">AhpC/TSA family protein</fullName>
    </submittedName>
</protein>
<dbReference type="InterPro" id="IPR013766">
    <property type="entry name" value="Thioredoxin_domain"/>
</dbReference>
<dbReference type="SUPFAM" id="SSF52833">
    <property type="entry name" value="Thioredoxin-like"/>
    <property type="match status" value="1"/>
</dbReference>
<dbReference type="InterPro" id="IPR047262">
    <property type="entry name" value="PRX-like1"/>
</dbReference>
<dbReference type="PROSITE" id="PS51352">
    <property type="entry name" value="THIOREDOXIN_2"/>
    <property type="match status" value="1"/>
</dbReference>
<dbReference type="InterPro" id="IPR000866">
    <property type="entry name" value="AhpC/TSA"/>
</dbReference>
<comment type="caution">
    <text evidence="2">The sequence shown here is derived from an EMBL/GenBank/DDBJ whole genome shotgun (WGS) entry which is preliminary data.</text>
</comment>
<dbReference type="Pfam" id="PF00578">
    <property type="entry name" value="AhpC-TSA"/>
    <property type="match status" value="1"/>
</dbReference>
<evidence type="ECO:0000313" key="3">
    <source>
        <dbReference type="Proteomes" id="UP000266089"/>
    </source>
</evidence>
<dbReference type="PANTHER" id="PTHR43640:SF1">
    <property type="entry name" value="THIOREDOXIN-DEPENDENT PEROXIREDOXIN"/>
    <property type="match status" value="1"/>
</dbReference>
<dbReference type="PANTHER" id="PTHR43640">
    <property type="entry name" value="OS07G0260300 PROTEIN"/>
    <property type="match status" value="1"/>
</dbReference>
<feature type="domain" description="Thioredoxin" evidence="1">
    <location>
        <begin position="7"/>
        <end position="162"/>
    </location>
</feature>
<dbReference type="InterPro" id="IPR036249">
    <property type="entry name" value="Thioredoxin-like_sf"/>
</dbReference>
<organism evidence="2 3">
    <name type="scientific">Meiothermus taiwanensis</name>
    <dbReference type="NCBI Taxonomy" id="172827"/>
    <lineage>
        <taxon>Bacteria</taxon>
        <taxon>Thermotogati</taxon>
        <taxon>Deinococcota</taxon>
        <taxon>Deinococci</taxon>
        <taxon>Thermales</taxon>
        <taxon>Thermaceae</taxon>
        <taxon>Meiothermus</taxon>
    </lineage>
</organism>
<reference evidence="2 3" key="1">
    <citation type="submission" date="2018-08" db="EMBL/GenBank/DDBJ databases">
        <title>Meiothermus cateniformans JCM 15151 genome sequencing project.</title>
        <authorList>
            <person name="Da Costa M.S."/>
            <person name="Albuquerque L."/>
            <person name="Raposo P."/>
            <person name="Froufe H.J.C."/>
            <person name="Barroso C.S."/>
            <person name="Egas C."/>
        </authorList>
    </citation>
    <scope>NUCLEOTIDE SEQUENCE [LARGE SCALE GENOMIC DNA]</scope>
    <source>
        <strain evidence="2 3">JCM 15151</strain>
    </source>
</reference>
<dbReference type="CDD" id="cd02969">
    <property type="entry name" value="PRX_like1"/>
    <property type="match status" value="1"/>
</dbReference>
<evidence type="ECO:0000313" key="2">
    <source>
        <dbReference type="EMBL" id="RIH74572.1"/>
    </source>
</evidence>
<accession>A0A399DX45</accession>
<dbReference type="Proteomes" id="UP000266089">
    <property type="component" value="Unassembled WGS sequence"/>
</dbReference>
<dbReference type="EMBL" id="QWKX01000106">
    <property type="protein sequence ID" value="RIH74572.1"/>
    <property type="molecule type" value="Genomic_DNA"/>
</dbReference>
<name>A0A399DX45_9DEIN</name>
<sequence>MLQYDQLPLGADLIDAELPDLSGQAVRLSAFSEPFLVVIFICNHCPYVKGSIQEIVALADKYRGKVAFVGINANDYERYPEDSPEGMRAFAAAHNLNFPYLLDETQATARAYKALRTPEAFVFDQGRKLRYHGRVNDAPKDPTGVREHTLDRVLAALTQGQEPPIAEADAIGCTIKWKPGYEPTVRIG</sequence>